<evidence type="ECO:0000256" key="4">
    <source>
        <dbReference type="ARBA" id="ARBA00022475"/>
    </source>
</evidence>
<dbReference type="PANTHER" id="PTHR33446:SF2">
    <property type="entry name" value="PROTEIN TONB"/>
    <property type="match status" value="1"/>
</dbReference>
<keyword evidence="4" id="KW-1003">Cell membrane</keyword>
<dbReference type="NCBIfam" id="TIGR01352">
    <property type="entry name" value="tonB_Cterm"/>
    <property type="match status" value="1"/>
</dbReference>
<comment type="caution">
    <text evidence="12">The sequence shown here is derived from an EMBL/GenBank/DDBJ whole genome shotgun (WGS) entry which is preliminary data.</text>
</comment>
<gene>
    <name evidence="12" type="ORF">VI08_02980</name>
</gene>
<organism evidence="12 13">
    <name type="scientific">Luteibacter yeojuensis</name>
    <dbReference type="NCBI Taxonomy" id="345309"/>
    <lineage>
        <taxon>Bacteria</taxon>
        <taxon>Pseudomonadati</taxon>
        <taxon>Pseudomonadota</taxon>
        <taxon>Gammaproteobacteria</taxon>
        <taxon>Lysobacterales</taxon>
        <taxon>Rhodanobacteraceae</taxon>
        <taxon>Luteibacter</taxon>
    </lineage>
</organism>
<dbReference type="Proteomes" id="UP000033651">
    <property type="component" value="Unassembled WGS sequence"/>
</dbReference>
<comment type="subcellular location">
    <subcellularLocation>
        <location evidence="1">Cell inner membrane</location>
        <topology evidence="1">Single-pass membrane protein</topology>
        <orientation evidence="1">Periplasmic side</orientation>
    </subcellularLocation>
</comment>
<keyword evidence="5" id="KW-0997">Cell inner membrane</keyword>
<protein>
    <recommendedName>
        <fullName evidence="11">TonB C-terminal domain-containing protein</fullName>
    </recommendedName>
</protein>
<proteinExistence type="inferred from homology"/>
<evidence type="ECO:0000256" key="2">
    <source>
        <dbReference type="ARBA" id="ARBA00006555"/>
    </source>
</evidence>
<dbReference type="EMBL" id="JZRB01000004">
    <property type="protein sequence ID" value="KJV36740.1"/>
    <property type="molecule type" value="Genomic_DNA"/>
</dbReference>
<evidence type="ECO:0000256" key="6">
    <source>
        <dbReference type="ARBA" id="ARBA00022692"/>
    </source>
</evidence>
<evidence type="ECO:0000256" key="1">
    <source>
        <dbReference type="ARBA" id="ARBA00004383"/>
    </source>
</evidence>
<keyword evidence="13" id="KW-1185">Reference proteome</keyword>
<keyword evidence="8 10" id="KW-1133">Transmembrane helix</keyword>
<dbReference type="SUPFAM" id="SSF74653">
    <property type="entry name" value="TolA/TonB C-terminal domain"/>
    <property type="match status" value="1"/>
</dbReference>
<dbReference type="PATRIC" id="fig|345309.4.peg.2934"/>
<evidence type="ECO:0000256" key="3">
    <source>
        <dbReference type="ARBA" id="ARBA00022448"/>
    </source>
</evidence>
<sequence>MSFARPQALSGIHPDTVRIVAMSAAIALNAAALIAVMRPMVAQIVTFKPQSVPITLIDHPPPPKPAEVPVIKLQPLVKAPPKAVPKPPVAVAPQPPVETVVPTDEGTMQAPPTVQVPATPAPTADAAPIETTLAYVAAPAPKYPAQAIRGRMQGTVTLRVLVDETGKPLDVVIESSSGHQVLDDAARKQVLASWRFQPAVQNGQHVKAWARIPVTFDLRSI</sequence>
<evidence type="ECO:0000313" key="13">
    <source>
        <dbReference type="Proteomes" id="UP000033651"/>
    </source>
</evidence>
<dbReference type="GO" id="GO:0055085">
    <property type="term" value="P:transmembrane transport"/>
    <property type="evidence" value="ECO:0007669"/>
    <property type="project" value="InterPro"/>
</dbReference>
<keyword evidence="9 10" id="KW-0472">Membrane</keyword>
<dbReference type="Gene3D" id="3.30.1150.10">
    <property type="match status" value="1"/>
</dbReference>
<dbReference type="AlphaFoldDB" id="A0A0F3KZM9"/>
<comment type="similarity">
    <text evidence="2">Belongs to the TonB family.</text>
</comment>
<keyword evidence="7" id="KW-0653">Protein transport</keyword>
<dbReference type="RefSeq" id="WP_045828045.1">
    <property type="nucleotide sequence ID" value="NZ_JZRB01000004.1"/>
</dbReference>
<dbReference type="GO" id="GO:0031992">
    <property type="term" value="F:energy transducer activity"/>
    <property type="evidence" value="ECO:0007669"/>
    <property type="project" value="TreeGrafter"/>
</dbReference>
<feature type="domain" description="TonB C-terminal" evidence="11">
    <location>
        <begin position="128"/>
        <end position="221"/>
    </location>
</feature>
<evidence type="ECO:0000256" key="10">
    <source>
        <dbReference type="SAM" id="Phobius"/>
    </source>
</evidence>
<dbReference type="GO" id="GO:0098797">
    <property type="term" value="C:plasma membrane protein complex"/>
    <property type="evidence" value="ECO:0007669"/>
    <property type="project" value="TreeGrafter"/>
</dbReference>
<accession>A0A0F3KZM9</accession>
<dbReference type="PANTHER" id="PTHR33446">
    <property type="entry name" value="PROTEIN TONB-RELATED"/>
    <property type="match status" value="1"/>
</dbReference>
<dbReference type="InterPro" id="IPR037682">
    <property type="entry name" value="TonB_C"/>
</dbReference>
<keyword evidence="3" id="KW-0813">Transport</keyword>
<dbReference type="PROSITE" id="PS52015">
    <property type="entry name" value="TONB_CTD"/>
    <property type="match status" value="1"/>
</dbReference>
<reference evidence="12 13" key="1">
    <citation type="submission" date="2015-03" db="EMBL/GenBank/DDBJ databases">
        <title>Draft genome sequence of Luteibacter yeojuensis strain SU11.</title>
        <authorList>
            <person name="Sulaiman J."/>
            <person name="Priya K."/>
            <person name="Chan K.-G."/>
        </authorList>
    </citation>
    <scope>NUCLEOTIDE SEQUENCE [LARGE SCALE GENOMIC DNA]</scope>
    <source>
        <strain evidence="12 13">SU11</strain>
    </source>
</reference>
<dbReference type="Pfam" id="PF03544">
    <property type="entry name" value="TonB_C"/>
    <property type="match status" value="1"/>
</dbReference>
<dbReference type="InterPro" id="IPR006260">
    <property type="entry name" value="TonB/TolA_C"/>
</dbReference>
<evidence type="ECO:0000256" key="9">
    <source>
        <dbReference type="ARBA" id="ARBA00023136"/>
    </source>
</evidence>
<feature type="transmembrane region" description="Helical" evidence="10">
    <location>
        <begin position="20"/>
        <end position="41"/>
    </location>
</feature>
<dbReference type="GO" id="GO:0015031">
    <property type="term" value="P:protein transport"/>
    <property type="evidence" value="ECO:0007669"/>
    <property type="project" value="UniProtKB-KW"/>
</dbReference>
<dbReference type="InterPro" id="IPR051045">
    <property type="entry name" value="TonB-dependent_transducer"/>
</dbReference>
<keyword evidence="6 10" id="KW-0812">Transmembrane</keyword>
<evidence type="ECO:0000259" key="11">
    <source>
        <dbReference type="PROSITE" id="PS52015"/>
    </source>
</evidence>
<dbReference type="OrthoDB" id="9792439at2"/>
<name>A0A0F3KZM9_9GAMM</name>
<evidence type="ECO:0000256" key="5">
    <source>
        <dbReference type="ARBA" id="ARBA00022519"/>
    </source>
</evidence>
<evidence type="ECO:0000256" key="8">
    <source>
        <dbReference type="ARBA" id="ARBA00022989"/>
    </source>
</evidence>
<evidence type="ECO:0000256" key="7">
    <source>
        <dbReference type="ARBA" id="ARBA00022927"/>
    </source>
</evidence>
<evidence type="ECO:0000313" key="12">
    <source>
        <dbReference type="EMBL" id="KJV36740.1"/>
    </source>
</evidence>